<dbReference type="PROSITE" id="PS00545">
    <property type="entry name" value="ALDOSE_1_EPIMERASE"/>
    <property type="match status" value="1"/>
</dbReference>
<organism evidence="19 20">
    <name type="scientific">Pinctada imbricata</name>
    <name type="common">Atlantic pearl-oyster</name>
    <name type="synonym">Pinctada martensii</name>
    <dbReference type="NCBI Taxonomy" id="66713"/>
    <lineage>
        <taxon>Eukaryota</taxon>
        <taxon>Metazoa</taxon>
        <taxon>Spiralia</taxon>
        <taxon>Lophotrochozoa</taxon>
        <taxon>Mollusca</taxon>
        <taxon>Bivalvia</taxon>
        <taxon>Autobranchia</taxon>
        <taxon>Pteriomorphia</taxon>
        <taxon>Pterioida</taxon>
        <taxon>Pterioidea</taxon>
        <taxon>Pteriidae</taxon>
        <taxon>Pinctada</taxon>
    </lineage>
</organism>
<dbReference type="InterPro" id="IPR018052">
    <property type="entry name" value="Ald1_epimerase_CS"/>
</dbReference>
<dbReference type="GO" id="GO:0033499">
    <property type="term" value="P:galactose catabolic process via UDP-galactose, Leloir pathway"/>
    <property type="evidence" value="ECO:0007669"/>
    <property type="project" value="TreeGrafter"/>
</dbReference>
<dbReference type="EMBL" id="VSWD01000009">
    <property type="protein sequence ID" value="KAK3093649.1"/>
    <property type="molecule type" value="Genomic_DNA"/>
</dbReference>
<evidence type="ECO:0000313" key="20">
    <source>
        <dbReference type="Proteomes" id="UP001186944"/>
    </source>
</evidence>
<dbReference type="SUPFAM" id="SSF74650">
    <property type="entry name" value="Galactose mutarotase-like"/>
    <property type="match status" value="1"/>
</dbReference>
<keyword evidence="11" id="KW-0597">Phosphoprotein</keyword>
<dbReference type="GO" id="GO:0006006">
    <property type="term" value="P:glucose metabolic process"/>
    <property type="evidence" value="ECO:0007669"/>
    <property type="project" value="TreeGrafter"/>
</dbReference>
<dbReference type="Pfam" id="PF01263">
    <property type="entry name" value="Aldose_epim"/>
    <property type="match status" value="1"/>
</dbReference>
<reference evidence="19" key="1">
    <citation type="submission" date="2019-08" db="EMBL/GenBank/DDBJ databases">
        <title>The improved chromosome-level genome for the pearl oyster Pinctada fucata martensii using PacBio sequencing and Hi-C.</title>
        <authorList>
            <person name="Zheng Z."/>
        </authorList>
    </citation>
    <scope>NUCLEOTIDE SEQUENCE</scope>
    <source>
        <strain evidence="19">ZZ-2019</strain>
        <tissue evidence="19">Adductor muscle</tissue>
    </source>
</reference>
<comment type="subcellular location">
    <subcellularLocation>
        <location evidence="3">Cytoplasm</location>
    </subcellularLocation>
</comment>
<comment type="pathway">
    <text evidence="5">Carbohydrate metabolism; hexose metabolism.</text>
</comment>
<evidence type="ECO:0000256" key="5">
    <source>
        <dbReference type="ARBA" id="ARBA00005028"/>
    </source>
</evidence>
<comment type="caution">
    <text evidence="19">The sequence shown here is derived from an EMBL/GenBank/DDBJ whole genome shotgun (WGS) entry which is preliminary data.</text>
</comment>
<evidence type="ECO:0000256" key="9">
    <source>
        <dbReference type="ARBA" id="ARBA00021023"/>
    </source>
</evidence>
<dbReference type="GO" id="GO:0004034">
    <property type="term" value="F:aldose 1-epimerase activity"/>
    <property type="evidence" value="ECO:0007669"/>
    <property type="project" value="UniProtKB-EC"/>
</dbReference>
<name>A0AA88XX60_PINIB</name>
<evidence type="ECO:0000256" key="10">
    <source>
        <dbReference type="ARBA" id="ARBA00022490"/>
    </source>
</evidence>
<dbReference type="PANTHER" id="PTHR10091:SF0">
    <property type="entry name" value="GALACTOSE MUTAROTASE"/>
    <property type="match status" value="1"/>
</dbReference>
<dbReference type="NCBIfam" id="NF008277">
    <property type="entry name" value="PRK11055.1"/>
    <property type="match status" value="1"/>
</dbReference>
<evidence type="ECO:0000256" key="3">
    <source>
        <dbReference type="ARBA" id="ARBA00004496"/>
    </source>
</evidence>
<evidence type="ECO:0000256" key="18">
    <source>
        <dbReference type="PIRSR" id="PIRSR005096-3"/>
    </source>
</evidence>
<dbReference type="FunFam" id="2.70.98.10:FF:000003">
    <property type="entry name" value="Aldose 1-epimerase"/>
    <property type="match status" value="1"/>
</dbReference>
<evidence type="ECO:0000256" key="15">
    <source>
        <dbReference type="ARBA" id="ARBA00045743"/>
    </source>
</evidence>
<evidence type="ECO:0000256" key="13">
    <source>
        <dbReference type="ARBA" id="ARBA00023277"/>
    </source>
</evidence>
<feature type="active site" description="Proton donor" evidence="16">
    <location>
        <position position="149"/>
    </location>
</feature>
<comment type="catalytic activity">
    <reaction evidence="1">
        <text>alpha-D-glucose = beta-D-glucose</text>
        <dbReference type="Rhea" id="RHEA:10264"/>
        <dbReference type="ChEBI" id="CHEBI:15903"/>
        <dbReference type="ChEBI" id="CHEBI:17925"/>
        <dbReference type="EC" id="5.1.3.3"/>
    </reaction>
</comment>
<dbReference type="InterPro" id="IPR047215">
    <property type="entry name" value="Galactose_mutarotase-like"/>
</dbReference>
<keyword evidence="13" id="KW-0119">Carbohydrate metabolism</keyword>
<dbReference type="CDD" id="cd09019">
    <property type="entry name" value="galactose_mutarotase_like"/>
    <property type="match status" value="1"/>
</dbReference>
<comment type="function">
    <text evidence="15">Mutarotase that catalyzes the interconversion of beta-D-galactose and alpha-D-galactose during galactose metabolism. Beta-D-galactose is metabolized in the liver into glucose 1-phosphate, the primary metabolic fuel, by the action of four enzymes that constitute the Leloir pathway: GALM, GALK1 (galactokinase), GALT (galactose-1-phosphate uridylyltransferase) and GALE (UDP-galactose-4'-epimerase). Involved in the maintenance of the equilibrium between the beta- and alpha-anomers of galactose, therefore ensuring a sufficient supply of the alpha-anomer for GALK1. Also active on D-glucose although shows a preference for galactose over glucose.</text>
</comment>
<evidence type="ECO:0000256" key="6">
    <source>
        <dbReference type="ARBA" id="ARBA00006206"/>
    </source>
</evidence>
<evidence type="ECO:0000256" key="14">
    <source>
        <dbReference type="ARBA" id="ARBA00032729"/>
    </source>
</evidence>
<dbReference type="InterPro" id="IPR015443">
    <property type="entry name" value="Aldose_1-epimerase"/>
</dbReference>
<feature type="binding site" evidence="17">
    <location>
        <position position="217"/>
    </location>
    <ligand>
        <name>beta-D-galactose</name>
        <dbReference type="ChEBI" id="CHEBI:27667"/>
    </ligand>
</feature>
<evidence type="ECO:0000256" key="16">
    <source>
        <dbReference type="PIRSR" id="PIRSR005096-1"/>
    </source>
</evidence>
<dbReference type="GO" id="GO:0030246">
    <property type="term" value="F:carbohydrate binding"/>
    <property type="evidence" value="ECO:0007669"/>
    <property type="project" value="InterPro"/>
</dbReference>
<keyword evidence="20" id="KW-1185">Reference proteome</keyword>
<accession>A0AA88XX60</accession>
<dbReference type="PANTHER" id="PTHR10091">
    <property type="entry name" value="ALDOSE-1-EPIMERASE"/>
    <property type="match status" value="1"/>
</dbReference>
<evidence type="ECO:0000256" key="12">
    <source>
        <dbReference type="ARBA" id="ARBA00023235"/>
    </source>
</evidence>
<feature type="binding site" evidence="18">
    <location>
        <begin position="53"/>
        <end position="54"/>
    </location>
    <ligand>
        <name>beta-D-galactose</name>
        <dbReference type="ChEBI" id="CHEBI:27667"/>
    </ligand>
</feature>
<dbReference type="Proteomes" id="UP001186944">
    <property type="component" value="Unassembled WGS sequence"/>
</dbReference>
<evidence type="ECO:0000256" key="7">
    <source>
        <dbReference type="ARBA" id="ARBA00011245"/>
    </source>
</evidence>
<evidence type="ECO:0000256" key="17">
    <source>
        <dbReference type="PIRSR" id="PIRSR005096-2"/>
    </source>
</evidence>
<keyword evidence="10" id="KW-0963">Cytoplasm</keyword>
<protein>
    <recommendedName>
        <fullName evidence="9">Galactose mutarotase</fullName>
        <ecNumber evidence="8">5.1.3.3</ecNumber>
    </recommendedName>
    <alternativeName>
        <fullName evidence="14">Aldose 1-epimerase</fullName>
    </alternativeName>
</protein>
<comment type="pathway">
    <text evidence="4">Carbohydrate metabolism; galactose metabolism.</text>
</comment>
<dbReference type="PIRSF" id="PIRSF005096">
    <property type="entry name" value="GALM"/>
    <property type="match status" value="1"/>
</dbReference>
<evidence type="ECO:0000256" key="2">
    <source>
        <dbReference type="ARBA" id="ARBA00001712"/>
    </source>
</evidence>
<gene>
    <name evidence="19" type="ORF">FSP39_018451</name>
</gene>
<dbReference type="GO" id="GO:0005737">
    <property type="term" value="C:cytoplasm"/>
    <property type="evidence" value="ECO:0007669"/>
    <property type="project" value="UniProtKB-SubCell"/>
</dbReference>
<dbReference type="InterPro" id="IPR008183">
    <property type="entry name" value="Aldose_1/G6P_1-epimerase"/>
</dbReference>
<comment type="subunit">
    <text evidence="7">Monomer.</text>
</comment>
<feature type="active site" description="Proton acceptor" evidence="16">
    <location>
        <position position="280"/>
    </location>
</feature>
<dbReference type="AlphaFoldDB" id="A0AA88XX60"/>
<evidence type="ECO:0000256" key="4">
    <source>
        <dbReference type="ARBA" id="ARBA00004947"/>
    </source>
</evidence>
<feature type="binding site" evidence="18">
    <location>
        <begin position="149"/>
        <end position="151"/>
    </location>
    <ligand>
        <name>beta-D-galactose</name>
        <dbReference type="ChEBI" id="CHEBI:27667"/>
    </ligand>
</feature>
<dbReference type="InterPro" id="IPR011013">
    <property type="entry name" value="Gal_mutarotase_sf_dom"/>
</dbReference>
<comment type="similarity">
    <text evidence="6">Belongs to the aldose epimerase family.</text>
</comment>
<proteinExistence type="inferred from homology"/>
<evidence type="ECO:0000256" key="11">
    <source>
        <dbReference type="ARBA" id="ARBA00022553"/>
    </source>
</evidence>
<dbReference type="InterPro" id="IPR014718">
    <property type="entry name" value="GH-type_carb-bd"/>
</dbReference>
<sequence>MKVRVINYGCIITDILLPDRDGNVADINLGFDSIKGYEDGHPYFGAVVGRVANRIYGGKFELDGQEYSLNVNKPPNHLHGGVKGFDKVVWESSVADDKLVLKYTSPDGEEGYPGELTATVNYKLTDANQLVINYSARTTKPTPVNMTNHAYFNLGGQGSPDVKDHVLTIKADKYTPLNEHTIPTGEIADVEGTVYDVRTPTRLGDRMKDVNGGLGFDINFCVEQTGNLNSVAKLQHQPSGREIEVFTTEPGLQCYTGCNMKTMTGKGGATYRQFGAVCLETQHYPNSVNQENFPSTILRPGEEYQHLTVYQFSTQ</sequence>
<keyword evidence="12" id="KW-0413">Isomerase</keyword>
<evidence type="ECO:0000313" key="19">
    <source>
        <dbReference type="EMBL" id="KAK3093649.1"/>
    </source>
</evidence>
<comment type="catalytic activity">
    <reaction evidence="2">
        <text>alpha-D-galactose = beta-D-galactose</text>
        <dbReference type="Rhea" id="RHEA:28675"/>
        <dbReference type="ChEBI" id="CHEBI:27667"/>
        <dbReference type="ChEBI" id="CHEBI:28061"/>
        <dbReference type="EC" id="5.1.3.3"/>
    </reaction>
    <physiologicalReaction direction="right-to-left" evidence="2">
        <dbReference type="Rhea" id="RHEA:28677"/>
    </physiologicalReaction>
</comment>
<dbReference type="Gene3D" id="2.70.98.10">
    <property type="match status" value="1"/>
</dbReference>
<dbReference type="EC" id="5.1.3.3" evidence="8"/>
<evidence type="ECO:0000256" key="1">
    <source>
        <dbReference type="ARBA" id="ARBA00001614"/>
    </source>
</evidence>
<evidence type="ECO:0000256" key="8">
    <source>
        <dbReference type="ARBA" id="ARBA00013185"/>
    </source>
</evidence>